<dbReference type="InterPro" id="IPR023917">
    <property type="entry name" value="Bifunctiontional_GlmU_bac-type"/>
</dbReference>
<dbReference type="GO" id="GO:0016779">
    <property type="term" value="F:nucleotidyltransferase activity"/>
    <property type="evidence" value="ECO:0007669"/>
    <property type="project" value="UniProtKB-ARBA"/>
</dbReference>
<evidence type="ECO:0000313" key="3">
    <source>
        <dbReference type="EMBL" id="RKX67667.1"/>
    </source>
</evidence>
<dbReference type="AlphaFoldDB" id="A0A660SAG2"/>
<dbReference type="Gene3D" id="2.160.10.10">
    <property type="entry name" value="Hexapeptide repeat proteins"/>
    <property type="match status" value="1"/>
</dbReference>
<dbReference type="Proteomes" id="UP000271125">
    <property type="component" value="Unassembled WGS sequence"/>
</dbReference>
<protein>
    <recommendedName>
        <fullName evidence="5">Glucose-1-phosphate thymidylyltransferase</fullName>
    </recommendedName>
</protein>
<dbReference type="PANTHER" id="PTHR43584">
    <property type="entry name" value="NUCLEOTIDYL TRANSFERASE"/>
    <property type="match status" value="1"/>
</dbReference>
<sequence length="373" mass="42830">MYLYRNREVESFYPLHFFKNLSDIRIGILTNLKRYGILYNSEPTYLIKLDDILCKGIYIDETFISHTKLSFKQNTILLKDGEIVGYYILNKTAYNRINTKSEIEGIKLEYAYSIIKHNLEIIKKDYILLNKEYTHNTTDNLILYGEKRNLFICETVKINGKIIFNTENGPIYIDDNVIFNGFNHIEGPCYIGKDTIVDSVKIRPGCTFGKVNRISGEIEESIFMDYANKHHIGFIGHSIIGNWVNLGALTTNSDLKNNYHNVRLTIKEKTIDTGMLKMGCIIGDFSKTGIGTLINTGTITGVSCNIFGSKSTEKFYPSFSWKNSTIMYDIEKAIDTIKITMNRRDVTLNKDTENTLREIIKKERNSNGNQKLS</sequence>
<dbReference type="PANTHER" id="PTHR43584:SF9">
    <property type="entry name" value="TRANSFERASE HEXAPEPTIDE REPEAT CONTAINING PROTEIN"/>
    <property type="match status" value="1"/>
</dbReference>
<evidence type="ECO:0000256" key="1">
    <source>
        <dbReference type="ARBA" id="ARBA00022679"/>
    </source>
</evidence>
<proteinExistence type="predicted"/>
<dbReference type="NCBIfam" id="TIGR03991">
    <property type="entry name" value="alt_bact_glmU"/>
    <property type="match status" value="1"/>
</dbReference>
<evidence type="ECO:0008006" key="5">
    <source>
        <dbReference type="Google" id="ProtNLM"/>
    </source>
</evidence>
<dbReference type="GO" id="GO:0016746">
    <property type="term" value="F:acyltransferase activity"/>
    <property type="evidence" value="ECO:0007669"/>
    <property type="project" value="UniProtKB-KW"/>
</dbReference>
<comment type="caution">
    <text evidence="3">The sequence shown here is derived from an EMBL/GenBank/DDBJ whole genome shotgun (WGS) entry which is preliminary data.</text>
</comment>
<reference evidence="3 4" key="1">
    <citation type="submission" date="2018-06" db="EMBL/GenBank/DDBJ databases">
        <title>Extensive metabolic versatility and redundancy in microbially diverse, dynamic hydrothermal sediments.</title>
        <authorList>
            <person name="Dombrowski N."/>
            <person name="Teske A."/>
            <person name="Baker B.J."/>
        </authorList>
    </citation>
    <scope>NUCLEOTIDE SEQUENCE [LARGE SCALE GENOMIC DNA]</scope>
    <source>
        <strain evidence="3">B10_G13</strain>
    </source>
</reference>
<dbReference type="SUPFAM" id="SSF51161">
    <property type="entry name" value="Trimeric LpxA-like enzymes"/>
    <property type="match status" value="1"/>
</dbReference>
<keyword evidence="2" id="KW-0012">Acyltransferase</keyword>
<dbReference type="InterPro" id="IPR050065">
    <property type="entry name" value="GlmU-like"/>
</dbReference>
<accession>A0A660SAG2</accession>
<organism evidence="3 4">
    <name type="scientific">candidate division TA06 bacterium</name>
    <dbReference type="NCBI Taxonomy" id="2250710"/>
    <lineage>
        <taxon>Bacteria</taxon>
        <taxon>Bacteria division TA06</taxon>
    </lineage>
</organism>
<name>A0A660SAG2_UNCT6</name>
<evidence type="ECO:0000256" key="2">
    <source>
        <dbReference type="ARBA" id="ARBA00023315"/>
    </source>
</evidence>
<evidence type="ECO:0000313" key="4">
    <source>
        <dbReference type="Proteomes" id="UP000271125"/>
    </source>
</evidence>
<keyword evidence="1" id="KW-0808">Transferase</keyword>
<gene>
    <name evidence="3" type="ORF">DRP43_06345</name>
</gene>
<dbReference type="EMBL" id="QNBD01000326">
    <property type="protein sequence ID" value="RKX67667.1"/>
    <property type="molecule type" value="Genomic_DNA"/>
</dbReference>
<dbReference type="InterPro" id="IPR011004">
    <property type="entry name" value="Trimer_LpxA-like_sf"/>
</dbReference>